<reference evidence="1 2" key="1">
    <citation type="submission" date="2017-10" db="EMBL/GenBank/DDBJ databases">
        <title>Sequencing the genomes of 1000 actinobacteria strains.</title>
        <authorList>
            <person name="Klenk H.-P."/>
        </authorList>
    </citation>
    <scope>NUCLEOTIDE SEQUENCE [LARGE SCALE GENOMIC DNA]</scope>
    <source>
        <strain evidence="1 2">DSM 15597</strain>
    </source>
</reference>
<gene>
    <name evidence="1" type="ORF">ATK74_0829</name>
</gene>
<proteinExistence type="predicted"/>
<name>A0A2A9CQD5_9ACTN</name>
<evidence type="ECO:0000313" key="2">
    <source>
        <dbReference type="Proteomes" id="UP000226079"/>
    </source>
</evidence>
<evidence type="ECO:0000313" key="1">
    <source>
        <dbReference type="EMBL" id="PFG16295.1"/>
    </source>
</evidence>
<protein>
    <submittedName>
        <fullName evidence="1">Uncharacterized protein</fullName>
    </submittedName>
</protein>
<comment type="caution">
    <text evidence="1">The sequence shown here is derived from an EMBL/GenBank/DDBJ whole genome shotgun (WGS) entry which is preliminary data.</text>
</comment>
<accession>A0A2A9CQD5</accession>
<dbReference type="AlphaFoldDB" id="A0A2A9CQD5"/>
<dbReference type="Proteomes" id="UP000226079">
    <property type="component" value="Unassembled WGS sequence"/>
</dbReference>
<sequence length="88" mass="9647">MPKYQKPTYQKGRTCLLCDGRLADDAGDVWCCGLPTRDVLVLPGLGMCRMDRTRILPGGTTRRWTGVSQHGARIVWDDVAEAQGRGAA</sequence>
<dbReference type="RefSeq" id="WP_098459850.1">
    <property type="nucleotide sequence ID" value="NZ_PDJC01000001.1"/>
</dbReference>
<keyword evidence="2" id="KW-1185">Reference proteome</keyword>
<dbReference type="EMBL" id="PDJC01000001">
    <property type="protein sequence ID" value="PFG16295.1"/>
    <property type="molecule type" value="Genomic_DNA"/>
</dbReference>
<organism evidence="1 2">
    <name type="scientific">Propionicimonas paludicola</name>
    <dbReference type="NCBI Taxonomy" id="185243"/>
    <lineage>
        <taxon>Bacteria</taxon>
        <taxon>Bacillati</taxon>
        <taxon>Actinomycetota</taxon>
        <taxon>Actinomycetes</taxon>
        <taxon>Propionibacteriales</taxon>
        <taxon>Nocardioidaceae</taxon>
        <taxon>Propionicimonas</taxon>
    </lineage>
</organism>